<dbReference type="Gene3D" id="3.10.100.10">
    <property type="entry name" value="Mannose-Binding Protein A, subunit A"/>
    <property type="match status" value="3"/>
</dbReference>
<dbReference type="InterPro" id="IPR050801">
    <property type="entry name" value="Ca-Dep_Lectins_ImmuneDev"/>
</dbReference>
<feature type="domain" description="Kringle" evidence="6">
    <location>
        <begin position="974"/>
        <end position="1072"/>
    </location>
</feature>
<dbReference type="InterPro" id="IPR013806">
    <property type="entry name" value="Kringle-like"/>
</dbReference>
<dbReference type="InterPro" id="IPR000001">
    <property type="entry name" value="Kringle"/>
</dbReference>
<dbReference type="Gene3D" id="2.40.20.10">
    <property type="entry name" value="Plasminogen Kringle 4"/>
    <property type="match status" value="1"/>
</dbReference>
<dbReference type="InterPro" id="IPR016187">
    <property type="entry name" value="CTDL_fold"/>
</dbReference>
<dbReference type="PROSITE" id="PS00615">
    <property type="entry name" value="C_TYPE_LECTIN_1"/>
    <property type="match status" value="1"/>
</dbReference>
<feature type="domain" description="C-type lectin" evidence="5">
    <location>
        <begin position="445"/>
        <end position="602"/>
    </location>
</feature>
<dbReference type="InterPro" id="IPR001304">
    <property type="entry name" value="C-type_lectin-like"/>
</dbReference>
<keyword evidence="4" id="KW-0472">Membrane</keyword>
<keyword evidence="1 3" id="KW-0420">Kringle</keyword>
<keyword evidence="4" id="KW-1133">Transmembrane helix</keyword>
<reference evidence="9" key="1">
    <citation type="submission" date="2016-04" db="UniProtKB">
        <authorList>
            <consortium name="WormBaseParasite"/>
        </authorList>
    </citation>
    <scope>IDENTIFICATION</scope>
</reference>
<evidence type="ECO:0000256" key="1">
    <source>
        <dbReference type="ARBA" id="ARBA00022572"/>
    </source>
</evidence>
<dbReference type="CDD" id="cd00037">
    <property type="entry name" value="CLECT"/>
    <property type="match status" value="3"/>
</dbReference>
<dbReference type="SMART" id="SM00034">
    <property type="entry name" value="CLECT"/>
    <property type="match status" value="4"/>
</dbReference>
<feature type="domain" description="C-type lectin" evidence="5">
    <location>
        <begin position="6"/>
        <end position="128"/>
    </location>
</feature>
<dbReference type="Pfam" id="PF00059">
    <property type="entry name" value="Lectin_C"/>
    <property type="match status" value="1"/>
</dbReference>
<evidence type="ECO:0000313" key="9">
    <source>
        <dbReference type="WBParaSite" id="TTAC_0000814501-mRNA-1"/>
    </source>
</evidence>
<evidence type="ECO:0000256" key="2">
    <source>
        <dbReference type="ARBA" id="ARBA00023157"/>
    </source>
</evidence>
<dbReference type="STRING" id="6205.A0A0R3X431"/>
<evidence type="ECO:0000259" key="5">
    <source>
        <dbReference type="PROSITE" id="PS50041"/>
    </source>
</evidence>
<keyword evidence="2" id="KW-1015">Disulfide bond</keyword>
<evidence type="ECO:0000313" key="8">
    <source>
        <dbReference type="Proteomes" id="UP000274429"/>
    </source>
</evidence>
<dbReference type="PANTHER" id="PTHR22801:SF63">
    <property type="entry name" value="C-TYPE LECTIN DOMAIN-CONTAINING PROTEIN"/>
    <property type="match status" value="1"/>
</dbReference>
<dbReference type="Proteomes" id="UP000274429">
    <property type="component" value="Unassembled WGS sequence"/>
</dbReference>
<gene>
    <name evidence="7" type="ORF">TTAC_LOCUS8130</name>
</gene>
<proteinExistence type="predicted"/>
<dbReference type="EMBL" id="UYWX01020452">
    <property type="protein sequence ID" value="VDM32633.1"/>
    <property type="molecule type" value="Genomic_DNA"/>
</dbReference>
<organism evidence="9">
    <name type="scientific">Hydatigena taeniaeformis</name>
    <name type="common">Feline tapeworm</name>
    <name type="synonym">Taenia taeniaeformis</name>
    <dbReference type="NCBI Taxonomy" id="6205"/>
    <lineage>
        <taxon>Eukaryota</taxon>
        <taxon>Metazoa</taxon>
        <taxon>Spiralia</taxon>
        <taxon>Lophotrochozoa</taxon>
        <taxon>Platyhelminthes</taxon>
        <taxon>Cestoda</taxon>
        <taxon>Eucestoda</taxon>
        <taxon>Cyclophyllidea</taxon>
        <taxon>Taeniidae</taxon>
        <taxon>Hydatigera</taxon>
    </lineage>
</organism>
<dbReference type="OrthoDB" id="6251748at2759"/>
<protein>
    <submittedName>
        <fullName evidence="9">C-type lectin domain-containing protein</fullName>
    </submittedName>
</protein>
<evidence type="ECO:0000259" key="6">
    <source>
        <dbReference type="PROSITE" id="PS50070"/>
    </source>
</evidence>
<sequence>MTVYVLSLEVYNGTKETFSWNEARKQCKELHTAADLLEIHDQFTQDSLNVVISLVTWPVWIGLQSDGVRSMHLSSYKWIPSNRTVNYTNWATNVETYVEAMPKQHCAFLSTSSLQTGAWDHSDCSKTRIGFGCEVSLFPPSSRNSTTRLEGAKPAWTMEINSDGQVCYLGTCYRLLSNLDPEMSFNYAKQFCGDAEVALPRIPLELIFLRNRLAYASNFTRAWVGIEYTNTEDRLEFPRTPSVTFWLTDAIHRSHPDFLIPPTNQSETICLQIDVNSTLSTSPFIAVPCTGDGDEDALSVAAFCAAPESSFPGSCPDGGDSDDGVEWHAFGDKCFAVMGDCDGDSVPASLKTPELDAFAAWLLPPNLRYNDEVLIGGIVNTTSPLTITWLDGSISEGFNRLKPSFLKRSIPKNGLCLAIEPGSGCRSVCPEDYLIHRRSDGSVTCYRVVLGGARSHGHDWRAAERACRAVSSGMEQKVRWRGNLASLPNEGTAEDVMSLLLRNDSTMGIWGQTNSLPAHMVKPSEFVWIGLSKSADKRFWNNWTDGSVGNPAFYEDRIRRNQSFFPDSSGYFFDYGTCIALHLFSGFWYSLRCTLDLGYICQATRTSSNEKEVGIDHFDIPSCLISPNIRNFGPSVETGFIHDPDLDCVAPGFTYFNGQCFRAFHDKFMPFVEAQAYCRDLGSPYSCNGNAGLAVFRSEADQLFVASQLSRLPQLPTSPGLYGRGSATYDRLEVIWRRYHWIGLFHYRHAFHSVNERVPCYIAHELNRVRSPLASSAESPLCVSITGIPDTEHFGSLTFDIGCNESLPFVCSFEALTSRLAARPSPSVCPKGYATHHAATGDHCYRFMGEWTGTYEEAMTMCAQTAAGARLAALTTPFTAAWLRAHLPSDHTSAGKSHLQLAFIFNPTPYIITIKAPSWTSLLKSISMTSHELDMVTVNCSRRLSPLCEADPLFEPSISLYEPNESYWAVDQHDYAGHLAKSASGKACIRWDLISLSDPNEMGALQRAFHNATLTAVVAALEVNPGVYTSLHSPAFQPALSSVSNWCRNPAGLRDGAFCYIDVDKWEYCTLPPPSTSSSLSSPFLTSQIHTSTMPFSTVLSIVFIFLGVFFLLPLCLLFVFCFHRKSRRGWDSTSPAQEILLRRLPFSWRWRWSRTASQPCLLADNVSYSAGTVQEDTIRDPTV</sequence>
<feature type="transmembrane region" description="Helical" evidence="4">
    <location>
        <begin position="1099"/>
        <end position="1123"/>
    </location>
</feature>
<evidence type="ECO:0000256" key="4">
    <source>
        <dbReference type="SAM" id="Phobius"/>
    </source>
</evidence>
<dbReference type="PANTHER" id="PTHR22801">
    <property type="entry name" value="LITHOSTATHINE"/>
    <property type="match status" value="1"/>
</dbReference>
<dbReference type="SUPFAM" id="SSF57440">
    <property type="entry name" value="Kringle-like"/>
    <property type="match status" value="1"/>
</dbReference>
<comment type="caution">
    <text evidence="3">Lacks conserved residue(s) required for the propagation of feature annotation.</text>
</comment>
<dbReference type="SUPFAM" id="SSF56436">
    <property type="entry name" value="C-type lectin-like"/>
    <property type="match status" value="5"/>
</dbReference>
<dbReference type="AlphaFoldDB" id="A0A0R3X431"/>
<evidence type="ECO:0000313" key="7">
    <source>
        <dbReference type="EMBL" id="VDM32633.1"/>
    </source>
</evidence>
<dbReference type="InterPro" id="IPR038178">
    <property type="entry name" value="Kringle_sf"/>
</dbReference>
<accession>A0A0R3X431</accession>
<name>A0A0R3X431_HYDTA</name>
<dbReference type="WBParaSite" id="TTAC_0000814501-mRNA-1">
    <property type="protein sequence ID" value="TTAC_0000814501-mRNA-1"/>
    <property type="gene ID" value="TTAC_0000814501"/>
</dbReference>
<reference evidence="7 8" key="2">
    <citation type="submission" date="2018-11" db="EMBL/GenBank/DDBJ databases">
        <authorList>
            <consortium name="Pathogen Informatics"/>
        </authorList>
    </citation>
    <scope>NUCLEOTIDE SEQUENCE [LARGE SCALE GENOMIC DNA]</scope>
</reference>
<evidence type="ECO:0000256" key="3">
    <source>
        <dbReference type="PROSITE-ProRule" id="PRU00121"/>
    </source>
</evidence>
<dbReference type="InterPro" id="IPR016186">
    <property type="entry name" value="C-type_lectin-like/link_sf"/>
</dbReference>
<dbReference type="InterPro" id="IPR018378">
    <property type="entry name" value="C-type_lectin_CS"/>
</dbReference>
<dbReference type="PROSITE" id="PS50041">
    <property type="entry name" value="C_TYPE_LECTIN_2"/>
    <property type="match status" value="2"/>
</dbReference>
<dbReference type="PROSITE" id="PS50070">
    <property type="entry name" value="KRINGLE_2"/>
    <property type="match status" value="1"/>
</dbReference>
<keyword evidence="4" id="KW-0812">Transmembrane</keyword>
<keyword evidence="8" id="KW-1185">Reference proteome</keyword>